<keyword evidence="4" id="KW-0418">Kinase</keyword>
<comment type="similarity">
    <text evidence="1">Belongs to the protein kinase superfamily. ADCK protein kinase family.</text>
</comment>
<keyword evidence="2" id="KW-0472">Membrane</keyword>
<dbReference type="InterPro" id="IPR050154">
    <property type="entry name" value="UbiB_kinase"/>
</dbReference>
<dbReference type="AlphaFoldDB" id="A0A7H1KP29"/>
<feature type="transmembrane region" description="Helical" evidence="2">
    <location>
        <begin position="558"/>
        <end position="576"/>
    </location>
</feature>
<keyword evidence="2" id="KW-0812">Transmembrane</keyword>
<name>A0A7H1KP29_9EURY</name>
<proteinExistence type="inferred from homology"/>
<dbReference type="PANTHER" id="PTHR10566:SF113">
    <property type="entry name" value="PROTEIN ACTIVITY OF BC1 COMPLEX KINASE 7, CHLOROPLASTIC"/>
    <property type="match status" value="1"/>
</dbReference>
<feature type="domain" description="ABC1 atypical kinase-like" evidence="3">
    <location>
        <begin position="153"/>
        <end position="395"/>
    </location>
</feature>
<dbReference type="InterPro" id="IPR011009">
    <property type="entry name" value="Kinase-like_dom_sf"/>
</dbReference>
<organism evidence="4">
    <name type="scientific">uncultured Methanosarcinales archaeon</name>
    <dbReference type="NCBI Taxonomy" id="183757"/>
    <lineage>
        <taxon>Archaea</taxon>
        <taxon>Methanobacteriati</taxon>
        <taxon>Methanobacteriota</taxon>
        <taxon>Stenosarchaea group</taxon>
        <taxon>Methanomicrobia</taxon>
        <taxon>Methanosarcinales</taxon>
        <taxon>environmental samples</taxon>
    </lineage>
</organism>
<dbReference type="EMBL" id="MT776529">
    <property type="protein sequence ID" value="QNT35693.1"/>
    <property type="molecule type" value="Genomic_DNA"/>
</dbReference>
<evidence type="ECO:0000313" key="4">
    <source>
        <dbReference type="EMBL" id="QNT35693.1"/>
    </source>
</evidence>
<dbReference type="Pfam" id="PF03109">
    <property type="entry name" value="ABC1"/>
    <property type="match status" value="1"/>
</dbReference>
<reference evidence="4" key="1">
    <citation type="submission" date="2020-07" db="EMBL/GenBank/DDBJ databases">
        <title>Unique genomic features of the anaerobic methanotrophic archaea.</title>
        <authorList>
            <person name="Chadwick G.L."/>
            <person name="Skennerton C.T."/>
            <person name="Laso-Perez R."/>
            <person name="Leu A.O."/>
            <person name="Speth D.R."/>
            <person name="Yu H."/>
            <person name="Morgan-Lang C."/>
            <person name="Hatzenpichler R."/>
            <person name="Goudeau D."/>
            <person name="Malmstrom R."/>
            <person name="Brazelton W.J."/>
            <person name="Woyke T."/>
            <person name="Hallam S.J."/>
            <person name="Tyson G.W."/>
            <person name="Wegener G."/>
            <person name="Boetius A."/>
            <person name="Orphan V."/>
        </authorList>
    </citation>
    <scope>NUCLEOTIDE SEQUENCE</scope>
</reference>
<protein>
    <submittedName>
        <fullName evidence="4">Protein kinase UbiB</fullName>
        <ecNumber evidence="4">2.7.-.-</ecNumber>
    </submittedName>
</protein>
<sequence length="614" mass="70053">MFGYHWIFEQCRNLLISQDIYLTYSFWNRDWKSFNDACSQLNTCLNHGEMTHIYKIGAISRTHRHIERYRQILTVLFRYGFGDLIDALHIGRYVDIALPKKIRREQERIGELTLPERVRLSMEELGPTFIKMGQILSTRPDLIPMEFITQFEKLQDDVPPFPFSDVKKTIESELSAPMDTIFQDFDETPVAAASIGQVHRATLATGEDVAVKVQRPDIKKTIEVDLEIMFHLATLLEQNVDAYQIYNPTRIVTEFADTIKKEIDYNNEAFYIERFSRQFLDDPTVYVPKVFSDATTARVLTMEYIDGVKTSDIDRLEVEGLDRSVIAARGADLIFEQILVHGFFHADPHPGNILILPDNVICYLDFGMMGRIDRRTRDEIVDLVVAVVRQNDAKATDALLRLTTQDVPVDHRKMELDVSDLTMQYTGKPLKEINAGRLLRQFMDLVSHHRLQIPPNLFMMVKAITTVEGLGTVLDPDFDFVGSATPFIKRIRMERMHPKRVAADVLNAGAEIIHLLKEIPGAFRDILKQAKSGGTTIRFEHHGLEPMQKTLDQVSNRISFAIVLASLVMGSSLIVLAEIPPLWHDIPVIGIIGFLGAGVMGFWLLFSILRHGQM</sequence>
<dbReference type="EC" id="2.7.-.-" evidence="4"/>
<keyword evidence="4" id="KW-0808">Transferase</keyword>
<dbReference type="GO" id="GO:0016301">
    <property type="term" value="F:kinase activity"/>
    <property type="evidence" value="ECO:0007669"/>
    <property type="project" value="UniProtKB-KW"/>
</dbReference>
<evidence type="ECO:0000256" key="2">
    <source>
        <dbReference type="SAM" id="Phobius"/>
    </source>
</evidence>
<dbReference type="InterPro" id="IPR004147">
    <property type="entry name" value="ABC1_dom"/>
</dbReference>
<dbReference type="CDD" id="cd05121">
    <property type="entry name" value="ABC1_ADCK3-like"/>
    <property type="match status" value="1"/>
</dbReference>
<dbReference type="PANTHER" id="PTHR10566">
    <property type="entry name" value="CHAPERONE-ACTIVITY OF BC1 COMPLEX CABC1 -RELATED"/>
    <property type="match status" value="1"/>
</dbReference>
<keyword evidence="2" id="KW-1133">Transmembrane helix</keyword>
<evidence type="ECO:0000259" key="3">
    <source>
        <dbReference type="Pfam" id="PF03109"/>
    </source>
</evidence>
<feature type="transmembrane region" description="Helical" evidence="2">
    <location>
        <begin position="588"/>
        <end position="609"/>
    </location>
</feature>
<dbReference type="SUPFAM" id="SSF56112">
    <property type="entry name" value="Protein kinase-like (PK-like)"/>
    <property type="match status" value="1"/>
</dbReference>
<evidence type="ECO:0000256" key="1">
    <source>
        <dbReference type="ARBA" id="ARBA00009670"/>
    </source>
</evidence>
<accession>A0A7H1KP29</accession>
<gene>
    <name evidence="4" type="primary">ubiB</name>
    <name evidence="4" type="ORF">HAHEADPM_00027</name>
</gene>